<accession>A0A8S9MJZ7</accession>
<proteinExistence type="inferred from homology"/>
<dbReference type="AlphaFoldDB" id="A0A8S9MJZ7"/>
<dbReference type="GO" id="GO:0008270">
    <property type="term" value="F:zinc ion binding"/>
    <property type="evidence" value="ECO:0007669"/>
    <property type="project" value="InterPro"/>
</dbReference>
<dbReference type="Proteomes" id="UP000712281">
    <property type="component" value="Unassembled WGS sequence"/>
</dbReference>
<dbReference type="PANTHER" id="PTHR47926">
    <property type="entry name" value="PENTATRICOPEPTIDE REPEAT-CONTAINING PROTEIN"/>
    <property type="match status" value="1"/>
</dbReference>
<dbReference type="InterPro" id="IPR032867">
    <property type="entry name" value="DYW_dom"/>
</dbReference>
<dbReference type="Pfam" id="PF01535">
    <property type="entry name" value="PPR"/>
    <property type="match status" value="4"/>
</dbReference>
<reference evidence="5" key="1">
    <citation type="submission" date="2019-12" db="EMBL/GenBank/DDBJ databases">
        <title>Genome sequencing and annotation of Brassica cretica.</title>
        <authorList>
            <person name="Studholme D.J."/>
            <person name="Sarris P.F."/>
        </authorList>
    </citation>
    <scope>NUCLEOTIDE SEQUENCE</scope>
    <source>
        <strain evidence="5">PFS-001/15</strain>
        <tissue evidence="5">Leaf</tissue>
    </source>
</reference>
<keyword evidence="2" id="KW-0677">Repeat</keyword>
<dbReference type="FunFam" id="1.25.40.10:FF:001359">
    <property type="entry name" value="Pentatricopeptide repeat-containing protein At3g57430, chloroplastic"/>
    <property type="match status" value="1"/>
</dbReference>
<dbReference type="PROSITE" id="PS51375">
    <property type="entry name" value="PPR"/>
    <property type="match status" value="5"/>
</dbReference>
<evidence type="ECO:0000256" key="2">
    <source>
        <dbReference type="ARBA" id="ARBA00022737"/>
    </source>
</evidence>
<dbReference type="Pfam" id="PF20431">
    <property type="entry name" value="E_motif"/>
    <property type="match status" value="1"/>
</dbReference>
<evidence type="ECO:0000313" key="6">
    <source>
        <dbReference type="Proteomes" id="UP000712281"/>
    </source>
</evidence>
<dbReference type="GO" id="GO:0009451">
    <property type="term" value="P:RNA modification"/>
    <property type="evidence" value="ECO:0007669"/>
    <property type="project" value="InterPro"/>
</dbReference>
<dbReference type="GO" id="GO:0003723">
    <property type="term" value="F:RNA binding"/>
    <property type="evidence" value="ECO:0007669"/>
    <property type="project" value="InterPro"/>
</dbReference>
<evidence type="ECO:0000259" key="4">
    <source>
        <dbReference type="Pfam" id="PF14432"/>
    </source>
</evidence>
<dbReference type="FunFam" id="1.25.40.10:FF:002471">
    <property type="entry name" value="Pentatricopeptide repeat-containing protein chloroplastic"/>
    <property type="match status" value="1"/>
</dbReference>
<comment type="similarity">
    <text evidence="1">Belongs to the PPR family. PCMP-H subfamily.</text>
</comment>
<protein>
    <recommendedName>
        <fullName evidence="4">DYW domain-containing protein</fullName>
    </recommendedName>
</protein>
<evidence type="ECO:0000313" key="5">
    <source>
        <dbReference type="EMBL" id="KAF2617353.1"/>
    </source>
</evidence>
<dbReference type="InterPro" id="IPR046848">
    <property type="entry name" value="E_motif"/>
</dbReference>
<feature type="repeat" description="PPR" evidence="3">
    <location>
        <begin position="138"/>
        <end position="172"/>
    </location>
</feature>
<comment type="caution">
    <text evidence="5">The sequence shown here is derived from an EMBL/GenBank/DDBJ whole genome shotgun (WGS) entry which is preliminary data.</text>
</comment>
<gene>
    <name evidence="5" type="ORF">F2Q68_00041687</name>
</gene>
<name>A0A8S9MJZ7_BRACR</name>
<dbReference type="NCBIfam" id="TIGR00756">
    <property type="entry name" value="PPR"/>
    <property type="match status" value="4"/>
</dbReference>
<evidence type="ECO:0000256" key="1">
    <source>
        <dbReference type="ARBA" id="ARBA00006643"/>
    </source>
</evidence>
<feature type="repeat" description="PPR" evidence="3">
    <location>
        <begin position="274"/>
        <end position="309"/>
    </location>
</feature>
<dbReference type="Gene3D" id="1.25.40.10">
    <property type="entry name" value="Tetratricopeptide repeat domain"/>
    <property type="match status" value="3"/>
</dbReference>
<evidence type="ECO:0000256" key="3">
    <source>
        <dbReference type="PROSITE-ProRule" id="PRU00708"/>
    </source>
</evidence>
<dbReference type="EMBL" id="QGKW02000007">
    <property type="protein sequence ID" value="KAF2617353.1"/>
    <property type="molecule type" value="Genomic_DNA"/>
</dbReference>
<dbReference type="InterPro" id="IPR011990">
    <property type="entry name" value="TPR-like_helical_dom_sf"/>
</dbReference>
<dbReference type="SUPFAM" id="SSF48452">
    <property type="entry name" value="TPR-like"/>
    <property type="match status" value="1"/>
</dbReference>
<dbReference type="Pfam" id="PF13041">
    <property type="entry name" value="PPR_2"/>
    <property type="match status" value="2"/>
</dbReference>
<sequence>MIVLGITPDNFAFPALLKAVADLRDADLGKQIHAHVYKFGYGVDSVTVANTLVNLYRKCGDFGAVYKVFDRITERNQVSWNSLISSLCSFEKWEMALEAFRRMLDEDVEPRSALVDMYCNCKRVVSARRVFDGIFDRKIGLWNAMIAGYAQNERDEEALSLFIEMEETDLKPNSITLMTVLPSCAALSALAKGKEIHAYSIKNNLATGVAVGSALVDMYAKCGCLHNARKVFDQIPIRNVITWNVIIMAYGMHGNGQDAIDLLKMMMVQKVKPNEVTFISVFAACSHSGMVDEGLRIFYNMQNEYGFEPSSDHYACVVDLLGRAGRVEEAYQLINTMPLDFDKAGAWSSLLGACRIHNNLEIGEIAAQNLVQLEPDVASHYVLLANIYSSAGLWEKATEVRRKMKEKGVRKEPGCSWIEHGDEVHKFIAGDSSHPQSEKLHGYLEALWEKMRKEGYVPDTSCVLHNVEEDEKEVLLCGHSEKLAIAFGILNTSPGTVIRVAKNLRVCNDCHQATKFISKIVDREIILRDVRRFHHFKNGTCSCGDYW</sequence>
<dbReference type="InterPro" id="IPR046960">
    <property type="entry name" value="PPR_At4g14850-like_plant"/>
</dbReference>
<dbReference type="InterPro" id="IPR002885">
    <property type="entry name" value="PPR_rpt"/>
</dbReference>
<dbReference type="Pfam" id="PF14432">
    <property type="entry name" value="DYW_deaminase"/>
    <property type="match status" value="1"/>
</dbReference>
<organism evidence="5 6">
    <name type="scientific">Brassica cretica</name>
    <name type="common">Mustard</name>
    <dbReference type="NCBI Taxonomy" id="69181"/>
    <lineage>
        <taxon>Eukaryota</taxon>
        <taxon>Viridiplantae</taxon>
        <taxon>Streptophyta</taxon>
        <taxon>Embryophyta</taxon>
        <taxon>Tracheophyta</taxon>
        <taxon>Spermatophyta</taxon>
        <taxon>Magnoliopsida</taxon>
        <taxon>eudicotyledons</taxon>
        <taxon>Gunneridae</taxon>
        <taxon>Pentapetalae</taxon>
        <taxon>rosids</taxon>
        <taxon>malvids</taxon>
        <taxon>Brassicales</taxon>
        <taxon>Brassicaceae</taxon>
        <taxon>Brassiceae</taxon>
        <taxon>Brassica</taxon>
    </lineage>
</organism>
<feature type="repeat" description="PPR" evidence="3">
    <location>
        <begin position="76"/>
        <end position="110"/>
    </location>
</feature>
<feature type="repeat" description="PPR" evidence="3">
    <location>
        <begin position="239"/>
        <end position="273"/>
    </location>
</feature>
<dbReference type="PANTHER" id="PTHR47926:SF514">
    <property type="entry name" value="TETRATRICOPEPTIDE-LIKE HELICAL DOMAIN SUPERFAMILY, DYW DOMAIN-CONTAINING PROTEIN"/>
    <property type="match status" value="1"/>
</dbReference>
<feature type="repeat" description="PPR" evidence="3">
    <location>
        <begin position="377"/>
        <end position="411"/>
    </location>
</feature>
<feature type="domain" description="DYW" evidence="4">
    <location>
        <begin position="455"/>
        <end position="547"/>
    </location>
</feature>